<protein>
    <recommendedName>
        <fullName evidence="4">Reverse transcriptase domain-containing protein</fullName>
    </recommendedName>
</protein>
<sequence>LLATALGHYVDDFIVVETESVVQSGYEQFTRMMRTLGLRMKERKALPPCTQQKVLGINMHITQDSVVLSPHPERCQKACSTMMRALQKNELSNDDAHRLAGKLVFLTSTLFGQLGRAALQPLYARAHGLSNDDHQGQLNARCGQHYRHIILYSDAYFVMDGQRFSPGSDGIPKQTHSNVGHRKVLHQKGMHILPGGGSPVHGPATVQIHAVNDGDLLHRQHIRILCSTQGLLQRPSNMQHDSTGMEGVIAHQGWHLHLEWVPSDLNISDQVSRQSFTEMHEIDAAWTDLHRTATDSDHAHGTALHDVLALEPLCCKHLTLERWVDWRQCGC</sequence>
<dbReference type="PANTHER" id="PTHR33050">
    <property type="entry name" value="REVERSE TRANSCRIPTASE DOMAIN-CONTAINING PROTEIN"/>
    <property type="match status" value="1"/>
</dbReference>
<dbReference type="AlphaFoldDB" id="A0A9P1FNH1"/>
<evidence type="ECO:0000313" key="2">
    <source>
        <dbReference type="EMBL" id="CAL1137184.1"/>
    </source>
</evidence>
<evidence type="ECO:0000313" key="3">
    <source>
        <dbReference type="Proteomes" id="UP001152797"/>
    </source>
</evidence>
<proteinExistence type="predicted"/>
<feature type="non-terminal residue" evidence="1">
    <location>
        <position position="331"/>
    </location>
</feature>
<dbReference type="EMBL" id="CAMXCT030000836">
    <property type="protein sequence ID" value="CAL4771121.1"/>
    <property type="molecule type" value="Genomic_DNA"/>
</dbReference>
<dbReference type="InterPro" id="IPR052055">
    <property type="entry name" value="Hepadnavirus_pol/RT"/>
</dbReference>
<dbReference type="PANTHER" id="PTHR33050:SF7">
    <property type="entry name" value="RIBONUCLEASE H"/>
    <property type="match status" value="1"/>
</dbReference>
<comment type="caution">
    <text evidence="1">The sequence shown here is derived from an EMBL/GenBank/DDBJ whole genome shotgun (WGS) entry which is preliminary data.</text>
</comment>
<dbReference type="Proteomes" id="UP001152797">
    <property type="component" value="Unassembled WGS sequence"/>
</dbReference>
<dbReference type="EMBL" id="CAMXCT020000836">
    <property type="protein sequence ID" value="CAL1137184.1"/>
    <property type="molecule type" value="Genomic_DNA"/>
</dbReference>
<reference evidence="1" key="1">
    <citation type="submission" date="2022-10" db="EMBL/GenBank/DDBJ databases">
        <authorList>
            <person name="Chen Y."/>
            <person name="Dougan E. K."/>
            <person name="Chan C."/>
            <person name="Rhodes N."/>
            <person name="Thang M."/>
        </authorList>
    </citation>
    <scope>NUCLEOTIDE SEQUENCE</scope>
</reference>
<dbReference type="EMBL" id="CAMXCT010000836">
    <property type="protein sequence ID" value="CAI3983809.1"/>
    <property type="molecule type" value="Genomic_DNA"/>
</dbReference>
<evidence type="ECO:0008006" key="4">
    <source>
        <dbReference type="Google" id="ProtNLM"/>
    </source>
</evidence>
<gene>
    <name evidence="1" type="ORF">C1SCF055_LOCUS11390</name>
</gene>
<name>A0A9P1FNH1_9DINO</name>
<evidence type="ECO:0000313" key="1">
    <source>
        <dbReference type="EMBL" id="CAI3983809.1"/>
    </source>
</evidence>
<dbReference type="OrthoDB" id="449172at2759"/>
<accession>A0A9P1FNH1</accession>
<organism evidence="1">
    <name type="scientific">Cladocopium goreaui</name>
    <dbReference type="NCBI Taxonomy" id="2562237"/>
    <lineage>
        <taxon>Eukaryota</taxon>
        <taxon>Sar</taxon>
        <taxon>Alveolata</taxon>
        <taxon>Dinophyceae</taxon>
        <taxon>Suessiales</taxon>
        <taxon>Symbiodiniaceae</taxon>
        <taxon>Cladocopium</taxon>
    </lineage>
</organism>
<reference evidence="2" key="2">
    <citation type="submission" date="2024-04" db="EMBL/GenBank/DDBJ databases">
        <authorList>
            <person name="Chen Y."/>
            <person name="Shah S."/>
            <person name="Dougan E. K."/>
            <person name="Thang M."/>
            <person name="Chan C."/>
        </authorList>
    </citation>
    <scope>NUCLEOTIDE SEQUENCE [LARGE SCALE GENOMIC DNA]</scope>
</reference>
<keyword evidence="3" id="KW-1185">Reference proteome</keyword>